<dbReference type="SUPFAM" id="SSF89009">
    <property type="entry name" value="GAT-like domain"/>
    <property type="match status" value="1"/>
</dbReference>
<evidence type="ECO:0000259" key="8">
    <source>
        <dbReference type="PROSITE" id="PS50909"/>
    </source>
</evidence>
<dbReference type="Pfam" id="PF03127">
    <property type="entry name" value="GAT"/>
    <property type="match status" value="1"/>
</dbReference>
<keyword evidence="3" id="KW-0813">Transport</keyword>
<feature type="compositionally biased region" description="Polar residues" evidence="6">
    <location>
        <begin position="357"/>
        <end position="367"/>
    </location>
</feature>
<dbReference type="SUPFAM" id="SSF48464">
    <property type="entry name" value="ENTH/VHS domain"/>
    <property type="match status" value="1"/>
</dbReference>
<proteinExistence type="inferred from homology"/>
<reference evidence="9" key="1">
    <citation type="journal article" date="2022" name="Cell">
        <title>Repeat-based holocentromeres influence genome architecture and karyotype evolution.</title>
        <authorList>
            <person name="Hofstatter P.G."/>
            <person name="Thangavel G."/>
            <person name="Lux T."/>
            <person name="Neumann P."/>
            <person name="Vondrak T."/>
            <person name="Novak P."/>
            <person name="Zhang M."/>
            <person name="Costa L."/>
            <person name="Castellani M."/>
            <person name="Scott A."/>
            <person name="Toegelov H."/>
            <person name="Fuchs J."/>
            <person name="Mata-Sucre Y."/>
            <person name="Dias Y."/>
            <person name="Vanzela A.L.L."/>
            <person name="Huettel B."/>
            <person name="Almeida C.C.S."/>
            <person name="Simkova H."/>
            <person name="Souza G."/>
            <person name="Pedrosa-Harand A."/>
            <person name="Macas J."/>
            <person name="Mayer K.F.X."/>
            <person name="Houben A."/>
            <person name="Marques A."/>
        </authorList>
    </citation>
    <scope>NUCLEOTIDE SEQUENCE</scope>
    <source>
        <strain evidence="9">RhyBre1mFocal</strain>
    </source>
</reference>
<dbReference type="OrthoDB" id="619717at2759"/>
<dbReference type="Gene3D" id="1.20.58.160">
    <property type="match status" value="1"/>
</dbReference>
<feature type="domain" description="VHS" evidence="7">
    <location>
        <begin position="66"/>
        <end position="193"/>
    </location>
</feature>
<evidence type="ECO:0000256" key="4">
    <source>
        <dbReference type="ARBA" id="ARBA00022927"/>
    </source>
</evidence>
<dbReference type="PROSITE" id="PS50909">
    <property type="entry name" value="GAT"/>
    <property type="match status" value="1"/>
</dbReference>
<dbReference type="AlphaFoldDB" id="A0A9Q0CI44"/>
<feature type="region of interest" description="Disordered" evidence="6">
    <location>
        <begin position="328"/>
        <end position="367"/>
    </location>
</feature>
<dbReference type="PANTHER" id="PTHR46646">
    <property type="entry name" value="TOM1-LIKE PROTEIN 1"/>
    <property type="match status" value="1"/>
</dbReference>
<protein>
    <recommendedName>
        <fullName evidence="11">TOM1-like protein 2</fullName>
    </recommendedName>
</protein>
<gene>
    <name evidence="9" type="ORF">LUZ63_010996</name>
</gene>
<keyword evidence="10" id="KW-1185">Reference proteome</keyword>
<feature type="domain" description="GAT" evidence="8">
    <location>
        <begin position="227"/>
        <end position="316"/>
    </location>
</feature>
<evidence type="ECO:0000256" key="1">
    <source>
        <dbReference type="ARBA" id="ARBA00004170"/>
    </source>
</evidence>
<organism evidence="9 10">
    <name type="scientific">Rhynchospora breviuscula</name>
    <dbReference type="NCBI Taxonomy" id="2022672"/>
    <lineage>
        <taxon>Eukaryota</taxon>
        <taxon>Viridiplantae</taxon>
        <taxon>Streptophyta</taxon>
        <taxon>Embryophyta</taxon>
        <taxon>Tracheophyta</taxon>
        <taxon>Spermatophyta</taxon>
        <taxon>Magnoliopsida</taxon>
        <taxon>Liliopsida</taxon>
        <taxon>Poales</taxon>
        <taxon>Cyperaceae</taxon>
        <taxon>Cyperoideae</taxon>
        <taxon>Rhynchosporeae</taxon>
        <taxon>Rhynchospora</taxon>
    </lineage>
</organism>
<dbReference type="GO" id="GO:0043130">
    <property type="term" value="F:ubiquitin binding"/>
    <property type="evidence" value="ECO:0007669"/>
    <property type="project" value="InterPro"/>
</dbReference>
<dbReference type="InterPro" id="IPR044836">
    <property type="entry name" value="TOL_plant"/>
</dbReference>
<dbReference type="EMBL" id="JAMQYH010000003">
    <property type="protein sequence ID" value="KAJ1694298.1"/>
    <property type="molecule type" value="Genomic_DNA"/>
</dbReference>
<evidence type="ECO:0000259" key="7">
    <source>
        <dbReference type="PROSITE" id="PS50179"/>
    </source>
</evidence>
<sequence length="367" mass="40835">MDKFNLGGIEERLKPVGERLRSGGEWLKPVGERLRSGGAEMGRIVSDKMKEILQGPSQEAKMVDEATSDKLEQPNWGLNLKICALVNSEEFDGSQVVRAIKRKIAGRIVVGISLSLKLLEVCAMNCEKVLSEIASEKLLDDMVRLIENPQMEYAIRKKALQLINAWGQSDDMVYLPVFKQTYIALKEKNMAEMIEQVERWAPHISTSETNFVEDTTPSVPEWYGGGLTEEEKKEALVLARNSVDLLSSIVNSSDVKENPNQGDDLTMSILEKCREVKPVIKRIIESTVDDEAMLFEAINLHDEIDVVLSKFGEITLDHPPETDVALIANEPKVTHGEENNPPEEKGHPTPPDYTDSAAGSSTKSHVN</sequence>
<dbReference type="Proteomes" id="UP001151287">
    <property type="component" value="Unassembled WGS sequence"/>
</dbReference>
<keyword evidence="4" id="KW-0653">Protein transport</keyword>
<comment type="caution">
    <text evidence="9">The sequence shown here is derived from an EMBL/GenBank/DDBJ whole genome shotgun (WGS) entry which is preliminary data.</text>
</comment>
<evidence type="ECO:0000256" key="3">
    <source>
        <dbReference type="ARBA" id="ARBA00022448"/>
    </source>
</evidence>
<evidence type="ECO:0008006" key="11">
    <source>
        <dbReference type="Google" id="ProtNLM"/>
    </source>
</evidence>
<dbReference type="SMART" id="SM00288">
    <property type="entry name" value="VHS"/>
    <property type="match status" value="1"/>
</dbReference>
<dbReference type="CDD" id="cd03561">
    <property type="entry name" value="VHS"/>
    <property type="match status" value="1"/>
</dbReference>
<dbReference type="GO" id="GO:0043328">
    <property type="term" value="P:protein transport to vacuole involved in ubiquitin-dependent protein catabolic process via the multivesicular body sorting pathway"/>
    <property type="evidence" value="ECO:0007669"/>
    <property type="project" value="InterPro"/>
</dbReference>
<dbReference type="PROSITE" id="PS50179">
    <property type="entry name" value="VHS"/>
    <property type="match status" value="1"/>
</dbReference>
<evidence type="ECO:0000256" key="2">
    <source>
        <dbReference type="ARBA" id="ARBA00007708"/>
    </source>
</evidence>
<feature type="compositionally biased region" description="Basic and acidic residues" evidence="6">
    <location>
        <begin position="332"/>
        <end position="347"/>
    </location>
</feature>
<dbReference type="GO" id="GO:0005737">
    <property type="term" value="C:cytoplasm"/>
    <property type="evidence" value="ECO:0007669"/>
    <property type="project" value="UniProtKB-ARBA"/>
</dbReference>
<dbReference type="Pfam" id="PF00790">
    <property type="entry name" value="VHS"/>
    <property type="match status" value="1"/>
</dbReference>
<dbReference type="PANTHER" id="PTHR46646:SF5">
    <property type="entry name" value="TOM1-LIKE PROTEIN 2"/>
    <property type="match status" value="1"/>
</dbReference>
<dbReference type="InterPro" id="IPR008942">
    <property type="entry name" value="ENTH_VHS"/>
</dbReference>
<evidence type="ECO:0000313" key="9">
    <source>
        <dbReference type="EMBL" id="KAJ1694298.1"/>
    </source>
</evidence>
<evidence type="ECO:0000313" key="10">
    <source>
        <dbReference type="Proteomes" id="UP001151287"/>
    </source>
</evidence>
<keyword evidence="5" id="KW-0472">Membrane</keyword>
<dbReference type="Gene3D" id="1.25.40.90">
    <property type="match status" value="1"/>
</dbReference>
<comment type="subcellular location">
    <subcellularLocation>
        <location evidence="1">Membrane</location>
        <topology evidence="1">Peripheral membrane protein</topology>
    </subcellularLocation>
</comment>
<accession>A0A9Q0CI44</accession>
<dbReference type="GO" id="GO:0035091">
    <property type="term" value="F:phosphatidylinositol binding"/>
    <property type="evidence" value="ECO:0007669"/>
    <property type="project" value="InterPro"/>
</dbReference>
<evidence type="ECO:0000256" key="6">
    <source>
        <dbReference type="SAM" id="MobiDB-lite"/>
    </source>
</evidence>
<name>A0A9Q0CI44_9POAL</name>
<dbReference type="GO" id="GO:0016020">
    <property type="term" value="C:membrane"/>
    <property type="evidence" value="ECO:0007669"/>
    <property type="project" value="UniProtKB-SubCell"/>
</dbReference>
<dbReference type="InterPro" id="IPR038425">
    <property type="entry name" value="GAT_sf"/>
</dbReference>
<dbReference type="InterPro" id="IPR004152">
    <property type="entry name" value="GAT_dom"/>
</dbReference>
<evidence type="ECO:0000256" key="5">
    <source>
        <dbReference type="ARBA" id="ARBA00023136"/>
    </source>
</evidence>
<dbReference type="InterPro" id="IPR002014">
    <property type="entry name" value="VHS_dom"/>
</dbReference>
<comment type="similarity">
    <text evidence="2">Belongs to the TOM1 family.</text>
</comment>